<dbReference type="NCBIfam" id="TIGR00222">
    <property type="entry name" value="panB"/>
    <property type="match status" value="1"/>
</dbReference>
<dbReference type="OrthoDB" id="9781789at2"/>
<dbReference type="GO" id="GO:0032259">
    <property type="term" value="P:methylation"/>
    <property type="evidence" value="ECO:0007669"/>
    <property type="project" value="UniProtKB-KW"/>
</dbReference>
<dbReference type="InterPro" id="IPR040442">
    <property type="entry name" value="Pyrv_kinase-like_dom_sf"/>
</dbReference>
<dbReference type="PANTHER" id="PTHR20881:SF0">
    <property type="entry name" value="3-METHYL-2-OXOBUTANOATE HYDROXYMETHYLTRANSFERASE"/>
    <property type="match status" value="1"/>
</dbReference>
<evidence type="ECO:0000256" key="4">
    <source>
        <dbReference type="ARBA" id="ARBA00022655"/>
    </source>
</evidence>
<keyword evidence="8 11" id="KW-0460">Magnesium</keyword>
<dbReference type="PANTHER" id="PTHR20881">
    <property type="entry name" value="3-METHYL-2-OXOBUTANOATE HYDROXYMETHYLTRANSFERASE"/>
    <property type="match status" value="1"/>
</dbReference>
<comment type="pathway">
    <text evidence="1 8">Cofactor biosynthesis; (R)-pantothenate biosynthesis; (R)-pantoate from 3-methyl-2-oxobutanoate: step 1/2.</text>
</comment>
<comment type="function">
    <text evidence="7 8">Catalyzes the reversible reaction in which hydroxymethyl group from 5,10-methylenetetrahydrofolate is transferred onto alpha-ketoisovalerate to form ketopantoate.</text>
</comment>
<evidence type="ECO:0000256" key="1">
    <source>
        <dbReference type="ARBA" id="ARBA00005033"/>
    </source>
</evidence>
<dbReference type="CDD" id="cd06557">
    <property type="entry name" value="KPHMT-like"/>
    <property type="match status" value="1"/>
</dbReference>
<dbReference type="InterPro" id="IPR003700">
    <property type="entry name" value="Pantoate_hydroxy_MeTrfase"/>
</dbReference>
<evidence type="ECO:0000256" key="10">
    <source>
        <dbReference type="PIRSR" id="PIRSR000388-2"/>
    </source>
</evidence>
<dbReference type="Proteomes" id="UP000305881">
    <property type="component" value="Chromosome"/>
</dbReference>
<evidence type="ECO:0000256" key="7">
    <source>
        <dbReference type="ARBA" id="ARBA00056497"/>
    </source>
</evidence>
<evidence type="ECO:0000313" key="13">
    <source>
        <dbReference type="Proteomes" id="UP000305881"/>
    </source>
</evidence>
<comment type="similarity">
    <text evidence="2 8">Belongs to the PanB family.</text>
</comment>
<dbReference type="KEGG" id="mbur:EQU24_03295"/>
<evidence type="ECO:0000256" key="2">
    <source>
        <dbReference type="ARBA" id="ARBA00008676"/>
    </source>
</evidence>
<comment type="catalytic activity">
    <reaction evidence="8">
        <text>(6R)-5,10-methylene-5,6,7,8-tetrahydrofolate + 3-methyl-2-oxobutanoate + H2O = 2-dehydropantoate + (6S)-5,6,7,8-tetrahydrofolate</text>
        <dbReference type="Rhea" id="RHEA:11824"/>
        <dbReference type="ChEBI" id="CHEBI:11561"/>
        <dbReference type="ChEBI" id="CHEBI:11851"/>
        <dbReference type="ChEBI" id="CHEBI:15377"/>
        <dbReference type="ChEBI" id="CHEBI:15636"/>
        <dbReference type="ChEBI" id="CHEBI:57453"/>
        <dbReference type="EC" id="2.1.2.11"/>
    </reaction>
</comment>
<feature type="binding site" evidence="8 10">
    <location>
        <position position="122"/>
    </location>
    <ligand>
        <name>3-methyl-2-oxobutanoate</name>
        <dbReference type="ChEBI" id="CHEBI:11851"/>
    </ligand>
</feature>
<evidence type="ECO:0000256" key="5">
    <source>
        <dbReference type="ARBA" id="ARBA00022679"/>
    </source>
</evidence>
<feature type="binding site" evidence="8 10">
    <location>
        <begin position="54"/>
        <end position="55"/>
    </location>
    <ligand>
        <name>3-methyl-2-oxobutanoate</name>
        <dbReference type="ChEBI" id="CHEBI:11851"/>
    </ligand>
</feature>
<accession>A0A4P9UJK4</accession>
<dbReference type="Gene3D" id="3.20.20.60">
    <property type="entry name" value="Phosphoenolpyruvate-binding domains"/>
    <property type="match status" value="1"/>
</dbReference>
<dbReference type="GO" id="GO:0005737">
    <property type="term" value="C:cytoplasm"/>
    <property type="evidence" value="ECO:0007669"/>
    <property type="project" value="UniProtKB-SubCell"/>
</dbReference>
<keyword evidence="8" id="KW-0963">Cytoplasm</keyword>
<evidence type="ECO:0000256" key="11">
    <source>
        <dbReference type="PIRSR" id="PIRSR000388-3"/>
    </source>
</evidence>
<dbReference type="RefSeq" id="WP_026130187.1">
    <property type="nucleotide sequence ID" value="NZ_CP035467.1"/>
</dbReference>
<feature type="binding site" evidence="8 11">
    <location>
        <position position="93"/>
    </location>
    <ligand>
        <name>Mg(2+)</name>
        <dbReference type="ChEBI" id="CHEBI:18420"/>
    </ligand>
</feature>
<feature type="binding site" evidence="8 11">
    <location>
        <position position="124"/>
    </location>
    <ligand>
        <name>Mg(2+)</name>
        <dbReference type="ChEBI" id="CHEBI:18420"/>
    </ligand>
</feature>
<organism evidence="12 13">
    <name type="scientific">Methylotuvimicrobium buryatense</name>
    <name type="common">Methylomicrobium buryatense</name>
    <dbReference type="NCBI Taxonomy" id="95641"/>
    <lineage>
        <taxon>Bacteria</taxon>
        <taxon>Pseudomonadati</taxon>
        <taxon>Pseudomonadota</taxon>
        <taxon>Gammaproteobacteria</taxon>
        <taxon>Methylococcales</taxon>
        <taxon>Methylococcaceae</taxon>
        <taxon>Methylotuvimicrobium</taxon>
    </lineage>
</organism>
<evidence type="ECO:0000256" key="8">
    <source>
        <dbReference type="HAMAP-Rule" id="MF_00156"/>
    </source>
</evidence>
<sequence length="272" mass="29326">MNNYSSASLTKPLTITDLQSMKQRGEKISCLTAYDASFSALLDKAGIDILLVGDSLGMVIQGQSTTVPTSIEDMVYHAACVVRGRQRAFVIADMPFMSYAGKEQAAENAARLMQTGGVQMVKLEGPKIELIEFLSENGVPVCGHLGLLPQSINRLGGYKIQGRERSAADQMIADACRLEKAGAALLVLECVPAILAEEIARQLTIPVIGIGAGADCDGQVLVLYDILDIGIAKRPRFSKNFMQDASSIEMAIKNFHEAVKQGTFPSEEHSFQ</sequence>
<evidence type="ECO:0000256" key="6">
    <source>
        <dbReference type="ARBA" id="ARBA00022723"/>
    </source>
</evidence>
<dbReference type="GO" id="GO:0000287">
    <property type="term" value="F:magnesium ion binding"/>
    <property type="evidence" value="ECO:0007669"/>
    <property type="project" value="TreeGrafter"/>
</dbReference>
<dbReference type="GO" id="GO:0008168">
    <property type="term" value="F:methyltransferase activity"/>
    <property type="evidence" value="ECO:0007669"/>
    <property type="project" value="UniProtKB-KW"/>
</dbReference>
<dbReference type="PIRSF" id="PIRSF000388">
    <property type="entry name" value="Pantoate_hydroxy_MeTrfase"/>
    <property type="match status" value="1"/>
</dbReference>
<keyword evidence="6 8" id="KW-0479">Metal-binding</keyword>
<dbReference type="UniPathway" id="UPA00028">
    <property type="reaction ID" value="UER00003"/>
</dbReference>
<dbReference type="SUPFAM" id="SSF51621">
    <property type="entry name" value="Phosphoenolpyruvate/pyruvate domain"/>
    <property type="match status" value="1"/>
</dbReference>
<comment type="cofactor">
    <cofactor evidence="8 11">
        <name>Mg(2+)</name>
        <dbReference type="ChEBI" id="CHEBI:18420"/>
    </cofactor>
    <text evidence="8 11">Binds 1 Mg(2+) ion per subunit.</text>
</comment>
<dbReference type="EMBL" id="CP035467">
    <property type="protein sequence ID" value="QCW81382.1"/>
    <property type="molecule type" value="Genomic_DNA"/>
</dbReference>
<dbReference type="InterPro" id="IPR015813">
    <property type="entry name" value="Pyrv/PenolPyrv_kinase-like_dom"/>
</dbReference>
<feature type="active site" description="Proton acceptor" evidence="8 9">
    <location>
        <position position="189"/>
    </location>
</feature>
<protein>
    <recommendedName>
        <fullName evidence="8">3-methyl-2-oxobutanoate hydroxymethyltransferase</fullName>
        <ecNumber evidence="8">2.1.2.11</ecNumber>
    </recommendedName>
    <alternativeName>
        <fullName evidence="8">Ketopantoate hydroxymethyltransferase</fullName>
        <shortName evidence="8">KPHMT</shortName>
    </alternativeName>
</protein>
<proteinExistence type="inferred from homology"/>
<reference evidence="13" key="1">
    <citation type="journal article" date="2019" name="J. Bacteriol.">
        <title>A Mutagenic Screen Identifies a TonB-Dependent Receptor Required for the Lanthanide Metal Switch in the Type I Methanotroph 'Methylotuvimicrobium buryatense' 5GB1C.</title>
        <authorList>
            <person name="Groom J.D."/>
            <person name="Ford S.M."/>
            <person name="Pesesky M.W."/>
            <person name="Lidstrom M.E."/>
        </authorList>
    </citation>
    <scope>NUCLEOTIDE SEQUENCE [LARGE SCALE GENOMIC DNA]</scope>
    <source>
        <strain evidence="13">5GB1C</strain>
    </source>
</reference>
<comment type="subunit">
    <text evidence="3 8">Homodecamer; pentamer of dimers.</text>
</comment>
<keyword evidence="13" id="KW-1185">Reference proteome</keyword>
<evidence type="ECO:0000256" key="9">
    <source>
        <dbReference type="PIRSR" id="PIRSR000388-1"/>
    </source>
</evidence>
<evidence type="ECO:0000313" key="12">
    <source>
        <dbReference type="EMBL" id="QCW81382.1"/>
    </source>
</evidence>
<name>A0A4P9UJK4_METBY</name>
<dbReference type="HAMAP" id="MF_00156">
    <property type="entry name" value="PanB"/>
    <property type="match status" value="1"/>
</dbReference>
<feature type="binding site" evidence="8 11">
    <location>
        <position position="54"/>
    </location>
    <ligand>
        <name>Mg(2+)</name>
        <dbReference type="ChEBI" id="CHEBI:18420"/>
    </ligand>
</feature>
<dbReference type="STRING" id="675511.GCA_000341735_02349"/>
<dbReference type="AlphaFoldDB" id="A0A4P9UJK4"/>
<dbReference type="EC" id="2.1.2.11" evidence="8"/>
<gene>
    <name evidence="8 12" type="primary">panB</name>
    <name evidence="12" type="ORF">EQU24_03295</name>
</gene>
<dbReference type="Pfam" id="PF02548">
    <property type="entry name" value="Pantoate_transf"/>
    <property type="match status" value="1"/>
</dbReference>
<comment type="subcellular location">
    <subcellularLocation>
        <location evidence="8">Cytoplasm</location>
    </subcellularLocation>
</comment>
<dbReference type="GO" id="GO:0015940">
    <property type="term" value="P:pantothenate biosynthetic process"/>
    <property type="evidence" value="ECO:0007669"/>
    <property type="project" value="UniProtKB-UniRule"/>
</dbReference>
<dbReference type="NCBIfam" id="NF001452">
    <property type="entry name" value="PRK00311.1"/>
    <property type="match status" value="1"/>
</dbReference>
<keyword evidence="4 8" id="KW-0566">Pantothenate biosynthesis</keyword>
<evidence type="ECO:0000256" key="3">
    <source>
        <dbReference type="ARBA" id="ARBA00011424"/>
    </source>
</evidence>
<dbReference type="GO" id="GO:0003864">
    <property type="term" value="F:3-methyl-2-oxobutanoate hydroxymethyltransferase activity"/>
    <property type="evidence" value="ECO:0007669"/>
    <property type="project" value="UniProtKB-UniRule"/>
</dbReference>
<feature type="binding site" evidence="8 10">
    <location>
        <position position="93"/>
    </location>
    <ligand>
        <name>3-methyl-2-oxobutanoate</name>
        <dbReference type="ChEBI" id="CHEBI:11851"/>
    </ligand>
</feature>
<dbReference type="FunFam" id="3.20.20.60:FF:000003">
    <property type="entry name" value="3-methyl-2-oxobutanoate hydroxymethyltransferase"/>
    <property type="match status" value="1"/>
</dbReference>
<keyword evidence="5 8" id="KW-0808">Transferase</keyword>